<evidence type="ECO:0000256" key="7">
    <source>
        <dbReference type="ARBA" id="ARBA00023306"/>
    </source>
</evidence>
<dbReference type="Proteomes" id="UP000293154">
    <property type="component" value="Chromosome"/>
</dbReference>
<comment type="subcellular location">
    <subcellularLocation>
        <location evidence="8">Cell inner membrane</location>
        <topology evidence="8">Single-pass type II membrane protein</topology>
    </subcellularLocation>
    <subcellularLocation>
        <location evidence="1">Cell membrane</location>
        <topology evidence="1">Single-pass type II membrane protein</topology>
    </subcellularLocation>
    <text evidence="8">Localizes to the division septum where it forms a ring structure.</text>
</comment>
<dbReference type="HAMAP" id="MF_00910">
    <property type="entry name" value="FtsL"/>
    <property type="match status" value="1"/>
</dbReference>
<name>A0A411WMG0_9GAMM</name>
<keyword evidence="2 8" id="KW-1003">Cell membrane</keyword>
<dbReference type="GO" id="GO:0005886">
    <property type="term" value="C:plasma membrane"/>
    <property type="evidence" value="ECO:0007669"/>
    <property type="project" value="UniProtKB-SubCell"/>
</dbReference>
<evidence type="ECO:0000313" key="10">
    <source>
        <dbReference type="EMBL" id="QBH97404.1"/>
    </source>
</evidence>
<evidence type="ECO:0000256" key="1">
    <source>
        <dbReference type="ARBA" id="ARBA00004401"/>
    </source>
</evidence>
<evidence type="ECO:0000256" key="9">
    <source>
        <dbReference type="NCBIfam" id="TIGR02209"/>
    </source>
</evidence>
<dbReference type="GO" id="GO:0032153">
    <property type="term" value="C:cell division site"/>
    <property type="evidence" value="ECO:0007669"/>
    <property type="project" value="UniProtKB-UniRule"/>
</dbReference>
<comment type="subunit">
    <text evidence="8">Part of a complex composed of FtsB, FtsL and FtsQ.</text>
</comment>
<keyword evidence="7 8" id="KW-0131">Cell cycle</keyword>
<evidence type="ECO:0000313" key="11">
    <source>
        <dbReference type="Proteomes" id="UP000293154"/>
    </source>
</evidence>
<evidence type="ECO:0000256" key="3">
    <source>
        <dbReference type="ARBA" id="ARBA00022618"/>
    </source>
</evidence>
<dbReference type="Pfam" id="PF04999">
    <property type="entry name" value="FtsL"/>
    <property type="match status" value="1"/>
</dbReference>
<keyword evidence="3 8" id="KW-0132">Cell division</keyword>
<evidence type="ECO:0000256" key="6">
    <source>
        <dbReference type="ARBA" id="ARBA00023136"/>
    </source>
</evidence>
<accession>A0A411WMG0</accession>
<dbReference type="InterPro" id="IPR011922">
    <property type="entry name" value="Cell_div_FtsL"/>
</dbReference>
<sequence length="107" mass="12261">MISNERHSLASIIGDDLLRNAKLPLLLTVLVLVSAIAVVLSSHRTRLLTAEREQLILEREALEIEWRNLILEENALADHSRIERLANEKLQMLHVTPDQEQIVIQKQ</sequence>
<keyword evidence="6 8" id="KW-0472">Membrane</keyword>
<keyword evidence="8" id="KW-0997">Cell inner membrane</keyword>
<keyword evidence="5 8" id="KW-1133">Transmembrane helix</keyword>
<evidence type="ECO:0000256" key="4">
    <source>
        <dbReference type="ARBA" id="ARBA00022692"/>
    </source>
</evidence>
<dbReference type="NCBIfam" id="TIGR02209">
    <property type="entry name" value="ftsL_broad"/>
    <property type="match status" value="1"/>
</dbReference>
<dbReference type="EMBL" id="CP034752">
    <property type="protein sequence ID" value="QBH97404.1"/>
    <property type="molecule type" value="Genomic_DNA"/>
</dbReference>
<dbReference type="OrthoDB" id="6196803at2"/>
<dbReference type="PANTHER" id="PTHR37479:SF1">
    <property type="entry name" value="CELL DIVISION PROTEIN FTSL"/>
    <property type="match status" value="1"/>
</dbReference>
<dbReference type="PANTHER" id="PTHR37479">
    <property type="entry name" value="CELL DIVISION PROTEIN FTSL"/>
    <property type="match status" value="1"/>
</dbReference>
<proteinExistence type="inferred from homology"/>
<dbReference type="RefSeq" id="WP_130592336.1">
    <property type="nucleotide sequence ID" value="NZ_CP034752.1"/>
</dbReference>
<dbReference type="GO" id="GO:0043093">
    <property type="term" value="P:FtsZ-dependent cytokinesis"/>
    <property type="evidence" value="ECO:0007669"/>
    <property type="project" value="UniProtKB-UniRule"/>
</dbReference>
<dbReference type="AlphaFoldDB" id="A0A411WMG0"/>
<protein>
    <recommendedName>
        <fullName evidence="8 9">Cell division protein FtsL</fullName>
    </recommendedName>
</protein>
<feature type="transmembrane region" description="Helical" evidence="8">
    <location>
        <begin position="23"/>
        <end position="42"/>
    </location>
</feature>
<keyword evidence="4 8" id="KW-0812">Transmembrane</keyword>
<dbReference type="NCBIfam" id="NF008040">
    <property type="entry name" value="PRK10772.1"/>
    <property type="match status" value="1"/>
</dbReference>
<dbReference type="KEGG" id="prag:EKN56_13940"/>
<comment type="similarity">
    <text evidence="8">Belongs to the FtsL family.</text>
</comment>
<evidence type="ECO:0000256" key="5">
    <source>
        <dbReference type="ARBA" id="ARBA00022989"/>
    </source>
</evidence>
<organism evidence="10 11">
    <name type="scientific">Limnobaculum zhutongyuii</name>
    <dbReference type="NCBI Taxonomy" id="2498113"/>
    <lineage>
        <taxon>Bacteria</taxon>
        <taxon>Pseudomonadati</taxon>
        <taxon>Pseudomonadota</taxon>
        <taxon>Gammaproteobacteria</taxon>
        <taxon>Enterobacterales</taxon>
        <taxon>Budviciaceae</taxon>
        <taxon>Limnobaculum</taxon>
    </lineage>
</organism>
<evidence type="ECO:0000256" key="8">
    <source>
        <dbReference type="HAMAP-Rule" id="MF_00910"/>
    </source>
</evidence>
<reference evidence="10 11" key="1">
    <citation type="submission" date="2019-03" db="EMBL/GenBank/DDBJ databases">
        <title>Pragia sp. nov. isolated from the gut tract of Carduelis flavirostris.</title>
        <authorList>
            <person name="Ge Y."/>
        </authorList>
    </citation>
    <scope>NUCLEOTIDE SEQUENCE [LARGE SCALE GENOMIC DNA]</scope>
    <source>
        <strain evidence="10 11">CF-458</strain>
    </source>
</reference>
<comment type="function">
    <text evidence="8">Essential cell division protein. May link together the upstream cell division proteins, which are predominantly cytoplasmic, with the downstream cell division proteins, which are predominantly periplasmic.</text>
</comment>
<evidence type="ECO:0000256" key="2">
    <source>
        <dbReference type="ARBA" id="ARBA00022475"/>
    </source>
</evidence>
<gene>
    <name evidence="8 10" type="primary">ftsL</name>
    <name evidence="10" type="ORF">EKN56_13940</name>
</gene>
<keyword evidence="11" id="KW-1185">Reference proteome</keyword>